<dbReference type="Proteomes" id="UP000024404">
    <property type="component" value="Unassembled WGS sequence"/>
</dbReference>
<dbReference type="GO" id="GO:0005829">
    <property type="term" value="C:cytosol"/>
    <property type="evidence" value="ECO:0007669"/>
    <property type="project" value="UniProtKB-SubCell"/>
</dbReference>
<evidence type="ECO:0000256" key="12">
    <source>
        <dbReference type="ARBA" id="ARBA00023242"/>
    </source>
</evidence>
<evidence type="ECO:0000259" key="24">
    <source>
        <dbReference type="Pfam" id="PF03061"/>
    </source>
</evidence>
<dbReference type="Gene3D" id="3.10.129.10">
    <property type="entry name" value="Hotdog Thioesterase"/>
    <property type="match status" value="1"/>
</dbReference>
<keyword evidence="8" id="KW-0007">Acetylation</keyword>
<evidence type="ECO:0000313" key="26">
    <source>
        <dbReference type="Proteomes" id="UP000024404"/>
    </source>
</evidence>
<comment type="function">
    <text evidence="18">Catalyzes the hydrolysis of acyl-CoAs into free fatty acids and coenzyme A (CoASH), regulating their respective intracellular levels. Has acyl-CoA thioesterase activity towards medium (C12) and long-chain (C18) fatty acyl-CoA substrates. Can also hydrolyze 3-hydroxyphenylacetyl-CoA and 3,4-dihydroxyphenylacetyl-CoA (in vitro). May play a role in controlling adaptive thermogenesis.</text>
</comment>
<dbReference type="EnsemblMetazoa" id="OVOC10210.2">
    <property type="protein sequence ID" value="OVOC10210.2"/>
    <property type="gene ID" value="WBGene00247019"/>
</dbReference>
<dbReference type="PANTHER" id="PTHR21660">
    <property type="entry name" value="THIOESTERASE SUPERFAMILY MEMBER-RELATED"/>
    <property type="match status" value="1"/>
</dbReference>
<feature type="domain" description="Thioesterase" evidence="24">
    <location>
        <begin position="52"/>
        <end position="122"/>
    </location>
</feature>
<dbReference type="GO" id="GO:0005739">
    <property type="term" value="C:mitochondrion"/>
    <property type="evidence" value="ECO:0007669"/>
    <property type="project" value="UniProtKB-SubCell"/>
</dbReference>
<dbReference type="InterPro" id="IPR029069">
    <property type="entry name" value="HotDog_dom_sf"/>
</dbReference>
<reference evidence="25" key="2">
    <citation type="submission" date="2018-02" db="UniProtKB">
        <authorList>
            <consortium name="EnsemblMetazoa"/>
        </authorList>
    </citation>
    <scope>IDENTIFICATION</scope>
</reference>
<dbReference type="OMA" id="IIDWAGG"/>
<dbReference type="GO" id="GO:0047617">
    <property type="term" value="F:fatty acyl-CoA hydrolase activity"/>
    <property type="evidence" value="ECO:0007669"/>
    <property type="project" value="InterPro"/>
</dbReference>
<comment type="catalytic activity">
    <reaction evidence="17">
        <text>a fatty acyl-CoA + H2O = a fatty acid + CoA + H(+)</text>
        <dbReference type="Rhea" id="RHEA:16781"/>
        <dbReference type="ChEBI" id="CHEBI:15377"/>
        <dbReference type="ChEBI" id="CHEBI:15378"/>
        <dbReference type="ChEBI" id="CHEBI:28868"/>
        <dbReference type="ChEBI" id="CHEBI:57287"/>
        <dbReference type="ChEBI" id="CHEBI:77636"/>
    </reaction>
    <physiologicalReaction direction="left-to-right" evidence="17">
        <dbReference type="Rhea" id="RHEA:16782"/>
    </physiologicalReaction>
</comment>
<dbReference type="GO" id="GO:0005819">
    <property type="term" value="C:spindle"/>
    <property type="evidence" value="ECO:0007669"/>
    <property type="project" value="UniProtKB-SubCell"/>
</dbReference>
<dbReference type="FunFam" id="3.10.129.10:FF:000021">
    <property type="entry name" value="Acyl-coenzyme A thioesterase 13"/>
    <property type="match status" value="1"/>
</dbReference>
<dbReference type="InterPro" id="IPR039298">
    <property type="entry name" value="ACOT13"/>
</dbReference>
<evidence type="ECO:0000256" key="7">
    <source>
        <dbReference type="ARBA" id="ARBA00022801"/>
    </source>
</evidence>
<dbReference type="EMBL" id="CMVM020000328">
    <property type="status" value="NOT_ANNOTATED_CDS"/>
    <property type="molecule type" value="Genomic_DNA"/>
</dbReference>
<evidence type="ECO:0000256" key="2">
    <source>
        <dbReference type="ARBA" id="ARBA00004173"/>
    </source>
</evidence>
<comment type="catalytic activity">
    <reaction evidence="16">
        <text>hexanoyl-CoA + H2O = hexanoate + CoA + H(+)</text>
        <dbReference type="Rhea" id="RHEA:40115"/>
        <dbReference type="ChEBI" id="CHEBI:15377"/>
        <dbReference type="ChEBI" id="CHEBI:15378"/>
        <dbReference type="ChEBI" id="CHEBI:17120"/>
        <dbReference type="ChEBI" id="CHEBI:57287"/>
        <dbReference type="ChEBI" id="CHEBI:62620"/>
    </reaction>
    <physiologicalReaction direction="left-to-right" evidence="16">
        <dbReference type="Rhea" id="RHEA:40116"/>
    </physiologicalReaction>
</comment>
<keyword evidence="7" id="KW-0378">Hydrolase</keyword>
<evidence type="ECO:0000256" key="20">
    <source>
        <dbReference type="ARBA" id="ARBA00067273"/>
    </source>
</evidence>
<evidence type="ECO:0000256" key="1">
    <source>
        <dbReference type="ARBA" id="ARBA00004123"/>
    </source>
</evidence>
<organism evidence="25 26">
    <name type="scientific">Onchocerca volvulus</name>
    <dbReference type="NCBI Taxonomy" id="6282"/>
    <lineage>
        <taxon>Eukaryota</taxon>
        <taxon>Metazoa</taxon>
        <taxon>Ecdysozoa</taxon>
        <taxon>Nematoda</taxon>
        <taxon>Chromadorea</taxon>
        <taxon>Rhabditida</taxon>
        <taxon>Spirurina</taxon>
        <taxon>Spiruromorpha</taxon>
        <taxon>Filarioidea</taxon>
        <taxon>Onchocercidae</taxon>
        <taxon>Onchocerca</taxon>
    </lineage>
</organism>
<comment type="subunit">
    <text evidence="19">Homotetramer. Interacts with PCTP.</text>
</comment>
<dbReference type="GO" id="GO:0006629">
    <property type="term" value="P:lipid metabolic process"/>
    <property type="evidence" value="ECO:0007669"/>
    <property type="project" value="UniProtKB-KW"/>
</dbReference>
<comment type="similarity">
    <text evidence="5">Belongs to the thioesterase PaaI family.</text>
</comment>
<dbReference type="SUPFAM" id="SSF54637">
    <property type="entry name" value="Thioesterase/thiol ester dehydrase-isomerase"/>
    <property type="match status" value="1"/>
</dbReference>
<protein>
    <recommendedName>
        <fullName evidence="20">Acyl-coenzyme A thioesterase 13</fullName>
    </recommendedName>
    <alternativeName>
        <fullName evidence="22">Hotdog-fold thioesterase superfamily member 2</fullName>
    </alternativeName>
    <alternativeName>
        <fullName evidence="21">Palmitoyl-CoA hydrolase</fullName>
    </alternativeName>
    <alternativeName>
        <fullName evidence="23">Thioesterase superfamily member 2</fullName>
    </alternativeName>
</protein>
<evidence type="ECO:0000256" key="21">
    <source>
        <dbReference type="ARBA" id="ARBA00075657"/>
    </source>
</evidence>
<keyword evidence="9" id="KW-0443">Lipid metabolism</keyword>
<name>A0A2K6VDW0_ONCVO</name>
<evidence type="ECO:0000256" key="23">
    <source>
        <dbReference type="ARBA" id="ARBA00083956"/>
    </source>
</evidence>
<evidence type="ECO:0000256" key="6">
    <source>
        <dbReference type="ARBA" id="ARBA00022490"/>
    </source>
</evidence>
<evidence type="ECO:0000256" key="15">
    <source>
        <dbReference type="ARBA" id="ARBA00048074"/>
    </source>
</evidence>
<dbReference type="CDD" id="cd03443">
    <property type="entry name" value="PaaI_thioesterase"/>
    <property type="match status" value="1"/>
</dbReference>
<evidence type="ECO:0000256" key="13">
    <source>
        <dbReference type="ARBA" id="ARBA00047588"/>
    </source>
</evidence>
<comment type="catalytic activity">
    <reaction evidence="15">
        <text>dodecanoyl-CoA + H2O = dodecanoate + CoA + H(+)</text>
        <dbReference type="Rhea" id="RHEA:30135"/>
        <dbReference type="ChEBI" id="CHEBI:15377"/>
        <dbReference type="ChEBI" id="CHEBI:15378"/>
        <dbReference type="ChEBI" id="CHEBI:18262"/>
        <dbReference type="ChEBI" id="CHEBI:57287"/>
        <dbReference type="ChEBI" id="CHEBI:57375"/>
    </reaction>
    <physiologicalReaction direction="left-to-right" evidence="15">
        <dbReference type="Rhea" id="RHEA:30136"/>
    </physiologicalReaction>
</comment>
<keyword evidence="10" id="KW-0496">Mitochondrion</keyword>
<sequence length="138" mass="15352">MANRYFQSVVKVLKSLDKFSGFVQSCRVISATKGTVEIEFDVTNEHVNSSEHLHEGCIASLIDMVTSVAISAYKTNVSIDLFISYPNCAKLGDTVIVTGKVCYSNNKLAYTRAEVRRKKDNLLIAYGQHTKVFPKNPN</sequence>
<reference evidence="26" key="1">
    <citation type="submission" date="2013-10" db="EMBL/GenBank/DDBJ databases">
        <title>Genome sequencing of Onchocerca volvulus.</title>
        <authorList>
            <person name="Cotton J."/>
            <person name="Tsai J."/>
            <person name="Stanley E."/>
            <person name="Tracey A."/>
            <person name="Holroyd N."/>
            <person name="Lustigman S."/>
            <person name="Berriman M."/>
        </authorList>
    </citation>
    <scope>NUCLEOTIDE SEQUENCE</scope>
</reference>
<evidence type="ECO:0000256" key="14">
    <source>
        <dbReference type="ARBA" id="ARBA00047969"/>
    </source>
</evidence>
<evidence type="ECO:0000256" key="11">
    <source>
        <dbReference type="ARBA" id="ARBA00023212"/>
    </source>
</evidence>
<dbReference type="GO" id="GO:0005634">
    <property type="term" value="C:nucleus"/>
    <property type="evidence" value="ECO:0007669"/>
    <property type="project" value="UniProtKB-SubCell"/>
</dbReference>
<evidence type="ECO:0000313" key="25">
    <source>
        <dbReference type="EnsemblMetazoa" id="OVOC10210.2"/>
    </source>
</evidence>
<evidence type="ECO:0000256" key="16">
    <source>
        <dbReference type="ARBA" id="ARBA00050199"/>
    </source>
</evidence>
<comment type="catalytic activity">
    <reaction evidence="13">
        <text>octanoyl-CoA + H2O = octanoate + CoA + H(+)</text>
        <dbReference type="Rhea" id="RHEA:30143"/>
        <dbReference type="ChEBI" id="CHEBI:15377"/>
        <dbReference type="ChEBI" id="CHEBI:15378"/>
        <dbReference type="ChEBI" id="CHEBI:25646"/>
        <dbReference type="ChEBI" id="CHEBI:57287"/>
        <dbReference type="ChEBI" id="CHEBI:57386"/>
    </reaction>
    <physiologicalReaction direction="left-to-right" evidence="13">
        <dbReference type="Rhea" id="RHEA:30144"/>
    </physiologicalReaction>
</comment>
<dbReference type="AlphaFoldDB" id="A0A2K6VDW0"/>
<evidence type="ECO:0000256" key="3">
    <source>
        <dbReference type="ARBA" id="ARBA00004186"/>
    </source>
</evidence>
<dbReference type="InterPro" id="IPR006683">
    <property type="entry name" value="Thioestr_dom"/>
</dbReference>
<comment type="subcellular location">
    <subcellularLocation>
        <location evidence="3">Cytoplasm</location>
        <location evidence="3">Cytoskeleton</location>
        <location evidence="3">Spindle</location>
    </subcellularLocation>
    <subcellularLocation>
        <location evidence="4">Cytoplasm</location>
        <location evidence="4">Cytosol</location>
    </subcellularLocation>
    <subcellularLocation>
        <location evidence="2">Mitochondrion</location>
    </subcellularLocation>
    <subcellularLocation>
        <location evidence="1">Nucleus</location>
    </subcellularLocation>
</comment>
<dbReference type="EnsemblMetazoa" id="OVOC10210.1">
    <property type="protein sequence ID" value="OVOC10210.1"/>
    <property type="gene ID" value="WBGene00247019"/>
</dbReference>
<comment type="catalytic activity">
    <reaction evidence="14">
        <text>decanoyl-CoA + H2O = decanoate + CoA + H(+)</text>
        <dbReference type="Rhea" id="RHEA:40059"/>
        <dbReference type="ChEBI" id="CHEBI:15377"/>
        <dbReference type="ChEBI" id="CHEBI:15378"/>
        <dbReference type="ChEBI" id="CHEBI:27689"/>
        <dbReference type="ChEBI" id="CHEBI:57287"/>
        <dbReference type="ChEBI" id="CHEBI:61430"/>
    </reaction>
    <physiologicalReaction direction="left-to-right" evidence="14">
        <dbReference type="Rhea" id="RHEA:40060"/>
    </physiologicalReaction>
</comment>
<dbReference type="PANTHER" id="PTHR21660:SF59">
    <property type="entry name" value="THIOESTERASE DOMAIN-CONTAINING PROTEIN"/>
    <property type="match status" value="1"/>
</dbReference>
<keyword evidence="6" id="KW-0963">Cytoplasm</keyword>
<dbReference type="STRING" id="6282.A0A2K6VDW0"/>
<evidence type="ECO:0000256" key="5">
    <source>
        <dbReference type="ARBA" id="ARBA00008324"/>
    </source>
</evidence>
<evidence type="ECO:0000256" key="18">
    <source>
        <dbReference type="ARBA" id="ARBA00058205"/>
    </source>
</evidence>
<evidence type="ECO:0000256" key="17">
    <source>
        <dbReference type="ARBA" id="ARBA00052976"/>
    </source>
</evidence>
<evidence type="ECO:0000256" key="19">
    <source>
        <dbReference type="ARBA" id="ARBA00064709"/>
    </source>
</evidence>
<dbReference type="Pfam" id="PF03061">
    <property type="entry name" value="4HBT"/>
    <property type="match status" value="1"/>
</dbReference>
<evidence type="ECO:0000256" key="9">
    <source>
        <dbReference type="ARBA" id="ARBA00023098"/>
    </source>
</evidence>
<evidence type="ECO:0000256" key="8">
    <source>
        <dbReference type="ARBA" id="ARBA00022990"/>
    </source>
</evidence>
<evidence type="ECO:0000256" key="22">
    <source>
        <dbReference type="ARBA" id="ARBA00081533"/>
    </source>
</evidence>
<evidence type="ECO:0000256" key="4">
    <source>
        <dbReference type="ARBA" id="ARBA00004514"/>
    </source>
</evidence>
<evidence type="ECO:0000256" key="10">
    <source>
        <dbReference type="ARBA" id="ARBA00023128"/>
    </source>
</evidence>
<proteinExistence type="inferred from homology"/>
<keyword evidence="12" id="KW-0539">Nucleus</keyword>
<keyword evidence="26" id="KW-1185">Reference proteome</keyword>
<accession>A0A2K6VDW0</accession>
<keyword evidence="11" id="KW-0206">Cytoskeleton</keyword>